<dbReference type="InterPro" id="IPR041183">
    <property type="entry name" value="Cyclophilin-like"/>
</dbReference>
<dbReference type="Gene3D" id="3.30.457.10">
    <property type="entry name" value="Copper amine oxidase-like, N-terminal domain"/>
    <property type="match status" value="1"/>
</dbReference>
<evidence type="ECO:0000259" key="3">
    <source>
        <dbReference type="Pfam" id="PF07833"/>
    </source>
</evidence>
<gene>
    <name evidence="6" type="ORF">H8698_08640</name>
</gene>
<dbReference type="AlphaFoldDB" id="A0A926DMI3"/>
<evidence type="ECO:0000256" key="1">
    <source>
        <dbReference type="SAM" id="MobiDB-lite"/>
    </source>
</evidence>
<dbReference type="Gene3D" id="3.40.50.360">
    <property type="match status" value="1"/>
</dbReference>
<feature type="domain" description="Cyclophilin-like" evidence="5">
    <location>
        <begin position="360"/>
        <end position="467"/>
    </location>
</feature>
<dbReference type="SUPFAM" id="SSF55383">
    <property type="entry name" value="Copper amine oxidase, domain N"/>
    <property type="match status" value="1"/>
</dbReference>
<evidence type="ECO:0000313" key="7">
    <source>
        <dbReference type="Proteomes" id="UP000611762"/>
    </source>
</evidence>
<feature type="region of interest" description="Disordered" evidence="1">
    <location>
        <begin position="159"/>
        <end position="180"/>
    </location>
</feature>
<evidence type="ECO:0000313" key="6">
    <source>
        <dbReference type="EMBL" id="MBC8541036.1"/>
    </source>
</evidence>
<evidence type="ECO:0000259" key="5">
    <source>
        <dbReference type="Pfam" id="PF18050"/>
    </source>
</evidence>
<dbReference type="Pfam" id="PF12682">
    <property type="entry name" value="Flavodoxin_4"/>
    <property type="match status" value="1"/>
</dbReference>
<dbReference type="InterPro" id="IPR012854">
    <property type="entry name" value="Cu_amine_oxidase-like_N"/>
</dbReference>
<dbReference type="InterPro" id="IPR029000">
    <property type="entry name" value="Cyclophilin-like_dom_sf"/>
</dbReference>
<proteinExistence type="predicted"/>
<dbReference type="Gene3D" id="2.40.100.20">
    <property type="match status" value="1"/>
</dbReference>
<dbReference type="Proteomes" id="UP000611762">
    <property type="component" value="Unassembled WGS sequence"/>
</dbReference>
<reference evidence="6" key="1">
    <citation type="submission" date="2020-08" db="EMBL/GenBank/DDBJ databases">
        <title>Genome public.</title>
        <authorList>
            <person name="Liu C."/>
            <person name="Sun Q."/>
        </authorList>
    </citation>
    <scope>NUCLEOTIDE SEQUENCE</scope>
    <source>
        <strain evidence="6">H8</strain>
    </source>
</reference>
<dbReference type="GO" id="GO:0016651">
    <property type="term" value="F:oxidoreductase activity, acting on NAD(P)H"/>
    <property type="evidence" value="ECO:0007669"/>
    <property type="project" value="UniProtKB-ARBA"/>
</dbReference>
<dbReference type="SUPFAM" id="SSF52218">
    <property type="entry name" value="Flavoproteins"/>
    <property type="match status" value="1"/>
</dbReference>
<keyword evidence="2" id="KW-0732">Signal</keyword>
<dbReference type="PANTHER" id="PTHR39201:SF1">
    <property type="entry name" value="FLAVODOXIN-LIKE DOMAIN-CONTAINING PROTEIN"/>
    <property type="match status" value="1"/>
</dbReference>
<dbReference type="Pfam" id="PF18050">
    <property type="entry name" value="Cyclophil_like2"/>
    <property type="match status" value="1"/>
</dbReference>
<accession>A0A926DMI3</accession>
<dbReference type="PANTHER" id="PTHR39201">
    <property type="entry name" value="EXPORTED PROTEIN-RELATED"/>
    <property type="match status" value="1"/>
</dbReference>
<feature type="domain" description="Copper amine oxidase-like N-terminal" evidence="3">
    <location>
        <begin position="61"/>
        <end position="157"/>
    </location>
</feature>
<dbReference type="SUPFAM" id="SSF50891">
    <property type="entry name" value="Cyclophilin-like"/>
    <property type="match status" value="1"/>
</dbReference>
<dbReference type="GO" id="GO:0010181">
    <property type="term" value="F:FMN binding"/>
    <property type="evidence" value="ECO:0007669"/>
    <property type="project" value="InterPro"/>
</dbReference>
<dbReference type="RefSeq" id="WP_249312825.1">
    <property type="nucleotide sequence ID" value="NZ_JACRSU010000003.1"/>
</dbReference>
<comment type="caution">
    <text evidence="6">The sequence shown here is derived from an EMBL/GenBank/DDBJ whole genome shotgun (WGS) entry which is preliminary data.</text>
</comment>
<dbReference type="Pfam" id="PF07833">
    <property type="entry name" value="Cu_amine_oxidN1"/>
    <property type="match status" value="1"/>
</dbReference>
<dbReference type="InterPro" id="IPR036582">
    <property type="entry name" value="Mao_N_sf"/>
</dbReference>
<sequence>MKKFLSVLLALCCVLSLFSMTSGAAENVTAEENISVVLQIGNSMMTVNGNTLEIDPGRGTVPVVVNDRTLVPIRAIIEAMGGTVSWDEAAQTAVLGYNNNEIRLTMDQPVAYFNNEAYTLDVAPATMNDRTMLPIRFIAERFSFHVDWNGEEQRITITGELSNSEPTKEPVITPEPEEPPAPANAHALTICFSATGNTETLAETVAQAAGADLARIIPVEPYTSADLNYNDNSCRANQELNSDARPAIEPLEVDVSQYDVILLGYPIWWGQCPPVVRTFLDSYDLSGKTILPFCTSGGSGIGGSLSKIRELAPDSTVTDGFRGTSSTGTAQIDEWLRDNGFVRETVGEPERMAETKVRLSWDNNEVIVVLEDNATTQDFLSKLPMNIMLEDYNNTEKISYLEEALVKDETAAGCDPIPGTVALYAPWGNLSIFYKDWSYSNDLIPMGQIETGLDVLTAMNSDVAVHIDRVE</sequence>
<keyword evidence="7" id="KW-1185">Reference proteome</keyword>
<name>A0A926DMI3_9FIRM</name>
<dbReference type="EMBL" id="JACRSU010000003">
    <property type="protein sequence ID" value="MBC8541036.1"/>
    <property type="molecule type" value="Genomic_DNA"/>
</dbReference>
<protein>
    <submittedName>
        <fullName evidence="6">NAD(P)H-dependent oxidoreductase</fullName>
    </submittedName>
</protein>
<evidence type="ECO:0000259" key="4">
    <source>
        <dbReference type="Pfam" id="PF12682"/>
    </source>
</evidence>
<organism evidence="6 7">
    <name type="scientific">Congzhengia minquanensis</name>
    <dbReference type="NCBI Taxonomy" id="2763657"/>
    <lineage>
        <taxon>Bacteria</taxon>
        <taxon>Bacillati</taxon>
        <taxon>Bacillota</taxon>
        <taxon>Clostridia</taxon>
        <taxon>Eubacteriales</taxon>
        <taxon>Oscillospiraceae</taxon>
        <taxon>Congzhengia</taxon>
    </lineage>
</organism>
<dbReference type="InterPro" id="IPR008254">
    <property type="entry name" value="Flavodoxin/NO_synth"/>
</dbReference>
<feature type="chain" id="PRO_5037931619" evidence="2">
    <location>
        <begin position="25"/>
        <end position="471"/>
    </location>
</feature>
<feature type="signal peptide" evidence="2">
    <location>
        <begin position="1"/>
        <end position="24"/>
    </location>
</feature>
<evidence type="ECO:0000256" key="2">
    <source>
        <dbReference type="SAM" id="SignalP"/>
    </source>
</evidence>
<dbReference type="InterPro" id="IPR029039">
    <property type="entry name" value="Flavoprotein-like_sf"/>
</dbReference>
<feature type="domain" description="Flavodoxin-like" evidence="4">
    <location>
        <begin position="188"/>
        <end position="337"/>
    </location>
</feature>